<name>A0ACD0NTG6_9BASI</name>
<reference evidence="1 2" key="1">
    <citation type="journal article" date="2018" name="Mol. Biol. Evol.">
        <title>Broad Genomic Sampling Reveals a Smut Pathogenic Ancestry of the Fungal Clade Ustilaginomycotina.</title>
        <authorList>
            <person name="Kijpornyongpan T."/>
            <person name="Mondo S.J."/>
            <person name="Barry K."/>
            <person name="Sandor L."/>
            <person name="Lee J."/>
            <person name="Lipzen A."/>
            <person name="Pangilinan J."/>
            <person name="LaButti K."/>
            <person name="Hainaut M."/>
            <person name="Henrissat B."/>
            <person name="Grigoriev I.V."/>
            <person name="Spatafora J.W."/>
            <person name="Aime M.C."/>
        </authorList>
    </citation>
    <scope>NUCLEOTIDE SEQUENCE [LARGE SCALE GENOMIC DNA]</scope>
    <source>
        <strain evidence="1 2">SA 807</strain>
    </source>
</reference>
<dbReference type="Proteomes" id="UP000245626">
    <property type="component" value="Unassembled WGS sequence"/>
</dbReference>
<proteinExistence type="predicted"/>
<accession>A0ACD0NTG6</accession>
<keyword evidence="2" id="KW-1185">Reference proteome</keyword>
<gene>
    <name evidence="1" type="ORF">IE53DRAFT_163476</name>
</gene>
<sequence length="1031" mass="110166">MDCDGQPISRCLTRGPAVALEGGPVQNASCEAHPRVAVGSRTSSEISWDGVAASRPKKSLPRRSSSERGQRPISATSSAGTSAVALRPTRVDSAVVLRSERFTDLDPDSEEPTQAPSEGRNTEMLHGSSTNPRDVGPTRDVCRPFVEKKDETLVSTFKFKDLPVSLRQDPEGFLEPLLAVQMDFSSGASQLGRQVKYSAQIDSSGDYVETGCLPGTSHAVFSGSYGSDREGCAEDDDGICSDGGHADFAWLEDTANKKKRKSTRSSANHDLDGALFEDTCIHSRSYISTGTAGDRGKHSLGGGTDGDADTEGPTGGGGDDIDERDLPRLILPKPRIPYSSQRRTQLKLRIKTKYKLMWAARARRRSQEDADGESRESKARTKKAQEEAEAAHASQQASVASGEKKSTKRLTKAEKRAQALRGSTRGPKVTSLASIKARAAGQAPQGTSVAVPSKKAETVRNGVRAASNQTSFETTNEVEEVRSTLETTRIDGESAGDQTSTPPPASKLKVPSGAFTFSCASPIFERIKKETKLLQAKLAERCRPIDKAVAAAAEALERLEGGDDSSVVSATAALNAAKNALELGFGDQIHRYAASNTNTEQLIGSLKSQSSGGASPVNTQRTGVMERSSLGNGGGENSASVREGGKWRSGSSDSLHPPLHPPSPKLSRRKKANMNNVHHRANYIPSRIPSDGPAPLRGGKKGRVGHHDDSIRPGLDHPTTTCGLFDGEWLCPFCEYELLYGEPPLMFKACRRRKKVVNTRKRAQERAKKAASGGGLSSHAHGHHTNHQHRHGHADHHHDHHHHHHHHHNHHHPHGLDDEDDCCSSHHDAHVEEEDEAGGRAGATLGSSRRSAGIKGGYSRERCSCGNPIHDSDDQSDYSLPKPRSRSDSSYRRSSSSPKMPMMDSTAVNICGDSKEEGQEERVSQTAATPCAKITEIAAAAAAAAAPTTDLLVEGPTTNAPPLSKASTSPPPPPPSSKNKKPWETSQYAAALEAMAKDTSHLTAIARYIASGGRTTPPPILLAAVGASPMP</sequence>
<protein>
    <submittedName>
        <fullName evidence="1">Uncharacterized protein</fullName>
    </submittedName>
</protein>
<dbReference type="EMBL" id="KZ820099">
    <property type="protein sequence ID" value="PWN49086.1"/>
    <property type="molecule type" value="Genomic_DNA"/>
</dbReference>
<evidence type="ECO:0000313" key="1">
    <source>
        <dbReference type="EMBL" id="PWN49086.1"/>
    </source>
</evidence>
<evidence type="ECO:0000313" key="2">
    <source>
        <dbReference type="Proteomes" id="UP000245626"/>
    </source>
</evidence>
<organism evidence="1 2">
    <name type="scientific">Violaceomyces palustris</name>
    <dbReference type="NCBI Taxonomy" id="1673888"/>
    <lineage>
        <taxon>Eukaryota</taxon>
        <taxon>Fungi</taxon>
        <taxon>Dikarya</taxon>
        <taxon>Basidiomycota</taxon>
        <taxon>Ustilaginomycotina</taxon>
        <taxon>Ustilaginomycetes</taxon>
        <taxon>Violaceomycetales</taxon>
        <taxon>Violaceomycetaceae</taxon>
        <taxon>Violaceomyces</taxon>
    </lineage>
</organism>